<dbReference type="AlphaFoldDB" id="N1ZXL8"/>
<dbReference type="Proteomes" id="UP000012589">
    <property type="component" value="Unassembled WGS sequence"/>
</dbReference>
<gene>
    <name evidence="1" type="ORF">C823_04383</name>
</gene>
<dbReference type="STRING" id="1235802.C823_04383"/>
<comment type="caution">
    <text evidence="1">The sequence shown here is derived from an EMBL/GenBank/DDBJ whole genome shotgun (WGS) entry which is preliminary data.</text>
</comment>
<reference evidence="1 2" key="1">
    <citation type="journal article" date="2014" name="Genome Announc.">
        <title>Draft genome sequences of the altered schaedler flora, a defined bacterial community from gnotobiotic mice.</title>
        <authorList>
            <person name="Wannemuehler M.J."/>
            <person name="Overstreet A.M."/>
            <person name="Ward D.V."/>
            <person name="Phillips G.J."/>
        </authorList>
    </citation>
    <scope>NUCLEOTIDE SEQUENCE [LARGE SCALE GENOMIC DNA]</scope>
    <source>
        <strain evidence="1 2">ASF492</strain>
    </source>
</reference>
<protein>
    <submittedName>
        <fullName evidence="1">Uncharacterized protein</fullName>
    </submittedName>
</protein>
<dbReference type="HOGENOM" id="CLU_2751815_0_0_9"/>
<dbReference type="PATRIC" id="fig|1235802.3.peg.4655"/>
<keyword evidence="2" id="KW-1185">Reference proteome</keyword>
<name>N1ZXL8_9FIRM</name>
<accession>N1ZXL8</accession>
<evidence type="ECO:0000313" key="2">
    <source>
        <dbReference type="Proteomes" id="UP000012589"/>
    </source>
</evidence>
<dbReference type="EMBL" id="AQFT01000127">
    <property type="protein sequence ID" value="EMZ21782.1"/>
    <property type="molecule type" value="Genomic_DNA"/>
</dbReference>
<evidence type="ECO:0000313" key="1">
    <source>
        <dbReference type="EMBL" id="EMZ21782.1"/>
    </source>
</evidence>
<sequence>MWESLKNFVDMTAKQSHSNGWHFLIRYKDGSIPSVAEAYRSIRDYGGSDSLDGTIAREYPRKGKVNKNQL</sequence>
<proteinExistence type="predicted"/>
<organism evidence="1 2">
    <name type="scientific">Eubacterium plexicaudatum ASF492</name>
    <dbReference type="NCBI Taxonomy" id="1235802"/>
    <lineage>
        <taxon>Bacteria</taxon>
        <taxon>Bacillati</taxon>
        <taxon>Bacillota</taxon>
        <taxon>Clostridia</taxon>
        <taxon>Eubacteriales</taxon>
        <taxon>Eubacteriaceae</taxon>
        <taxon>Eubacterium</taxon>
    </lineage>
</organism>